<protein>
    <recommendedName>
        <fullName evidence="8">Bee-milk protein</fullName>
    </recommendedName>
</protein>
<dbReference type="GO" id="GO:0005576">
    <property type="term" value="C:extracellular region"/>
    <property type="evidence" value="ECO:0007669"/>
    <property type="project" value="UniProtKB-SubCell"/>
</dbReference>
<dbReference type="OrthoDB" id="9977471at2759"/>
<proteinExistence type="inferred from homology"/>
<evidence type="ECO:0000313" key="7">
    <source>
        <dbReference type="Proteomes" id="UP000494165"/>
    </source>
</evidence>
<keyword evidence="4" id="KW-0812">Transmembrane</keyword>
<evidence type="ECO:0000256" key="4">
    <source>
        <dbReference type="SAM" id="Phobius"/>
    </source>
</evidence>
<feature type="signal peptide" evidence="5">
    <location>
        <begin position="1"/>
        <end position="19"/>
    </location>
</feature>
<comment type="subcellular location">
    <subcellularLocation>
        <location evidence="1">Secreted</location>
    </subcellularLocation>
</comment>
<feature type="transmembrane region" description="Helical" evidence="4">
    <location>
        <begin position="365"/>
        <end position="386"/>
    </location>
</feature>
<dbReference type="EMBL" id="CADEPI010000258">
    <property type="protein sequence ID" value="CAB3382147.1"/>
    <property type="molecule type" value="Genomic_DNA"/>
</dbReference>
<feature type="chain" id="PRO_5035792039" description="Bee-milk protein" evidence="5">
    <location>
        <begin position="20"/>
        <end position="413"/>
    </location>
</feature>
<dbReference type="AlphaFoldDB" id="A0A8S1DNI1"/>
<dbReference type="SUPFAM" id="SSF63829">
    <property type="entry name" value="Calcium-dependent phosphotriesterase"/>
    <property type="match status" value="1"/>
</dbReference>
<evidence type="ECO:0000256" key="2">
    <source>
        <dbReference type="ARBA" id="ARBA00009127"/>
    </source>
</evidence>
<dbReference type="Proteomes" id="UP000494165">
    <property type="component" value="Unassembled WGS sequence"/>
</dbReference>
<keyword evidence="4" id="KW-0472">Membrane</keyword>
<reference evidence="6 7" key="1">
    <citation type="submission" date="2020-04" db="EMBL/GenBank/DDBJ databases">
        <authorList>
            <person name="Alioto T."/>
            <person name="Alioto T."/>
            <person name="Gomez Garrido J."/>
        </authorList>
    </citation>
    <scope>NUCLEOTIDE SEQUENCE [LARGE SCALE GENOMIC DNA]</scope>
</reference>
<keyword evidence="5" id="KW-0732">Signal</keyword>
<sequence>MCPFVCAIFLLCLSSLSTAAKFTQVYKWSEMDFEWPSEATRTQAMENGTYNPKKIYPRYMAVYGTRIFLSLEKLAGIPATLVSLPTSSASYAPPKLTPFPSWDLHLHGKGDCEKIQEARGLEVDSVGRLWVLDSGSDKCNSKLWTIDLNNKDQTKLMHRFSLRGLMHDLVLDESTNGTFAYSTRGGAWSEYKFNIFSKDKNESWTVETQEVEIFSIAMSPKKEQSGKLYVSSLNWKELFSISIAALRNGTRAENPKPIGHWTEKPYRMLMDNRGTMYAAFRWQNHTTSWNSSQIFQEQTFYEVVELDSEWPFTFALDENGIFWMTACDEEKKPICRLFKAAVGAKSYLYWDPAEESILSTRLHNILIVSVIFIILISLVFIAFWILQTKKWNDDLSENINDTHHMKILKSCPN</sequence>
<dbReference type="Pfam" id="PF03022">
    <property type="entry name" value="MRJP"/>
    <property type="match status" value="1"/>
</dbReference>
<comment type="caution">
    <text evidence="6">The sequence shown here is derived from an EMBL/GenBank/DDBJ whole genome shotgun (WGS) entry which is preliminary data.</text>
</comment>
<keyword evidence="3" id="KW-0964">Secreted</keyword>
<dbReference type="InterPro" id="IPR017996">
    <property type="entry name" value="MRJP/yellow-related"/>
</dbReference>
<keyword evidence="4" id="KW-1133">Transmembrane helix</keyword>
<dbReference type="InterPro" id="IPR011042">
    <property type="entry name" value="6-blade_b-propeller_TolB-like"/>
</dbReference>
<name>A0A8S1DNI1_9INSE</name>
<evidence type="ECO:0000256" key="3">
    <source>
        <dbReference type="ARBA" id="ARBA00022525"/>
    </source>
</evidence>
<organism evidence="6 7">
    <name type="scientific">Cloeon dipterum</name>
    <dbReference type="NCBI Taxonomy" id="197152"/>
    <lineage>
        <taxon>Eukaryota</taxon>
        <taxon>Metazoa</taxon>
        <taxon>Ecdysozoa</taxon>
        <taxon>Arthropoda</taxon>
        <taxon>Hexapoda</taxon>
        <taxon>Insecta</taxon>
        <taxon>Pterygota</taxon>
        <taxon>Palaeoptera</taxon>
        <taxon>Ephemeroptera</taxon>
        <taxon>Pisciforma</taxon>
        <taxon>Baetidae</taxon>
        <taxon>Cloeon</taxon>
    </lineage>
</organism>
<keyword evidence="7" id="KW-1185">Reference proteome</keyword>
<evidence type="ECO:0000256" key="5">
    <source>
        <dbReference type="SAM" id="SignalP"/>
    </source>
</evidence>
<evidence type="ECO:0008006" key="8">
    <source>
        <dbReference type="Google" id="ProtNLM"/>
    </source>
</evidence>
<evidence type="ECO:0000256" key="1">
    <source>
        <dbReference type="ARBA" id="ARBA00004613"/>
    </source>
</evidence>
<evidence type="ECO:0000313" key="6">
    <source>
        <dbReference type="EMBL" id="CAB3382147.1"/>
    </source>
</evidence>
<dbReference type="PANTHER" id="PTHR10009:SF18">
    <property type="entry name" value="PROTEIN YELLOW-LIKE PROTEIN"/>
    <property type="match status" value="1"/>
</dbReference>
<dbReference type="PANTHER" id="PTHR10009">
    <property type="entry name" value="PROTEIN YELLOW-RELATED"/>
    <property type="match status" value="1"/>
</dbReference>
<gene>
    <name evidence="6" type="ORF">CLODIP_2_CD09811</name>
</gene>
<accession>A0A8S1DNI1</accession>
<comment type="similarity">
    <text evidence="2">Belongs to the major royal jelly protein family.</text>
</comment>
<dbReference type="Gene3D" id="2.120.10.30">
    <property type="entry name" value="TolB, C-terminal domain"/>
    <property type="match status" value="1"/>
</dbReference>